<dbReference type="AlphaFoldDB" id="R9WN78"/>
<dbReference type="Gene3D" id="3.40.50.300">
    <property type="entry name" value="P-loop containing nucleotide triphosphate hydrolases"/>
    <property type="match status" value="1"/>
</dbReference>
<dbReference type="GO" id="GO:0006260">
    <property type="term" value="P:DNA replication"/>
    <property type="evidence" value="ECO:0007669"/>
    <property type="project" value="InterPro"/>
</dbReference>
<keyword evidence="3" id="KW-0378">Hydrolase</keyword>
<evidence type="ECO:0000313" key="4">
    <source>
        <dbReference type="Proteomes" id="UP000014360"/>
    </source>
</evidence>
<dbReference type="Gene3D" id="3.90.580.10">
    <property type="entry name" value="Zinc finger, CHC2-type domain"/>
    <property type="match status" value="1"/>
</dbReference>
<geneLocation type="plasmid" evidence="3 4">
    <name>pLRI05</name>
</geneLocation>
<dbReference type="SUPFAM" id="SSF56731">
    <property type="entry name" value="DNA primase core"/>
    <property type="match status" value="1"/>
</dbReference>
<dbReference type="EMBL" id="CP006016">
    <property type="protein sequence ID" value="AGO00256.1"/>
    <property type="molecule type" value="Genomic_DNA"/>
</dbReference>
<dbReference type="GO" id="GO:0008270">
    <property type="term" value="F:zinc ion binding"/>
    <property type="evidence" value="ECO:0007669"/>
    <property type="project" value="InterPro"/>
</dbReference>
<feature type="region of interest" description="Disordered" evidence="1">
    <location>
        <begin position="675"/>
        <end position="695"/>
    </location>
</feature>
<gene>
    <name evidence="3" type="ORF">LRI_2046</name>
</gene>
<proteinExistence type="predicted"/>
<dbReference type="CDD" id="cd01029">
    <property type="entry name" value="TOPRIM_primases"/>
    <property type="match status" value="1"/>
</dbReference>
<dbReference type="Proteomes" id="UP000014360">
    <property type="component" value="Plasmid pLRI05"/>
</dbReference>
<protein>
    <submittedName>
        <fullName evidence="3">DnaB-like helicase C-terminal domain protein</fullName>
    </submittedName>
</protein>
<dbReference type="GO" id="GO:0005829">
    <property type="term" value="C:cytosol"/>
    <property type="evidence" value="ECO:0007669"/>
    <property type="project" value="TreeGrafter"/>
</dbReference>
<dbReference type="HOGENOM" id="CLU_430678_0_0_9"/>
<keyword evidence="3" id="KW-0547">Nucleotide-binding</keyword>
<keyword evidence="3" id="KW-0347">Helicase</keyword>
<reference evidence="3 4" key="1">
    <citation type="submission" date="2013-06" db="EMBL/GenBank/DDBJ databases">
        <title>The Complete Genome Sequence of Lactobacillus reuteri I5007, a Probiotic Strain Isolated from Healthy Pig.</title>
        <authorList>
            <person name="Hou C."/>
            <person name="Qiao S."/>
            <person name="Zeng X."/>
            <person name="Ma X."/>
            <person name="Yang F."/>
        </authorList>
    </citation>
    <scope>NUCLEOTIDE SEQUENCE [LARGE SCALE GENOMIC DNA]</scope>
    <source>
        <strain evidence="3 4">I5007</strain>
        <plasmid evidence="3 4">pLRI05</plasmid>
    </source>
</reference>
<dbReference type="SUPFAM" id="SSF52540">
    <property type="entry name" value="P-loop containing nucleoside triphosphate hydrolases"/>
    <property type="match status" value="1"/>
</dbReference>
<dbReference type="RefSeq" id="WP_016497259.1">
    <property type="nucleotide sequence ID" value="NC_021497.1"/>
</dbReference>
<dbReference type="GO" id="GO:0003678">
    <property type="term" value="F:DNA helicase activity"/>
    <property type="evidence" value="ECO:0007669"/>
    <property type="project" value="InterPro"/>
</dbReference>
<dbReference type="InterPro" id="IPR034154">
    <property type="entry name" value="TOPRIM_DnaG/twinkle"/>
</dbReference>
<name>R9WN78_LIMRT</name>
<accession>R9WN78</accession>
<dbReference type="Pfam" id="PF13155">
    <property type="entry name" value="Toprim_2"/>
    <property type="match status" value="1"/>
</dbReference>
<evidence type="ECO:0000313" key="3">
    <source>
        <dbReference type="EMBL" id="AGO00256.1"/>
    </source>
</evidence>
<organism evidence="3 4">
    <name type="scientific">Limosilactobacillus reuteri I5007</name>
    <dbReference type="NCBI Taxonomy" id="1340495"/>
    <lineage>
        <taxon>Bacteria</taxon>
        <taxon>Bacillati</taxon>
        <taxon>Bacillota</taxon>
        <taxon>Bacilli</taxon>
        <taxon>Lactobacillales</taxon>
        <taxon>Lactobacillaceae</taxon>
        <taxon>Limosilactobacillus</taxon>
    </lineage>
</organism>
<dbReference type="GO" id="GO:0003899">
    <property type="term" value="F:DNA-directed RNA polymerase activity"/>
    <property type="evidence" value="ECO:0007669"/>
    <property type="project" value="InterPro"/>
</dbReference>
<dbReference type="GO" id="GO:0005524">
    <property type="term" value="F:ATP binding"/>
    <property type="evidence" value="ECO:0007669"/>
    <property type="project" value="InterPro"/>
</dbReference>
<dbReference type="Pfam" id="PF03796">
    <property type="entry name" value="DnaB_C"/>
    <property type="match status" value="1"/>
</dbReference>
<keyword evidence="3" id="KW-0614">Plasmid</keyword>
<dbReference type="PATRIC" id="fig|1340495.3.peg.2044"/>
<dbReference type="Gene3D" id="3.40.1360.10">
    <property type="match status" value="1"/>
</dbReference>
<dbReference type="InterPro" id="IPR027417">
    <property type="entry name" value="P-loop_NTPase"/>
</dbReference>
<dbReference type="PANTHER" id="PTHR30153">
    <property type="entry name" value="REPLICATIVE DNA HELICASE DNAB"/>
    <property type="match status" value="1"/>
</dbReference>
<dbReference type="KEGG" id="lrt:LRI_2046"/>
<dbReference type="GO" id="GO:0003677">
    <property type="term" value="F:DNA binding"/>
    <property type="evidence" value="ECO:0007669"/>
    <property type="project" value="InterPro"/>
</dbReference>
<sequence length="708" mass="79599">MAAKNNAINQLKGMLAQYLDTLGLPTGEPFNCVNPNHEDRNPSMSFNPKDNQHVHCYGCGANWDIFDLIAVKELGAPVIDDANGQPEAQYSFSEAYNKAIQVLGIDAKPMPQSEQKRPENEQESQLRAKVNQANAQIIQGANKLLDTTEFNQIKEPTPEQTRSHELGLEYLQKRGLSLDTAKRFKVGFTSNWTSPTALLKGHHPQGTPRLIIPTGPFSYIARDSRDSIPDNEQNYKKMKEGPVHIFNVDALNENQPIFIVEGEIDAMSIMETGKAEAIGLGSVANINLFMKALYRAKNKAKAEQRDFYPTLLIALDNDDAGNRAINRLTTQLNRANVTNYVVQIARGSKDANEALVKDRVQFTKDIENTLKDPDNRLQGLLDYINRNEEVEAIPTGFKNLDKVLDGGLYEGLYGIGAISSLGKTTFVLQIADYIAQYDKKPVLYFALEMGTYELMTKSISRITFENSQGNETLAQGTRSLLKGKWKTRFNKEQYANVMQSFREYGDYYSDVVIHDGSEKRPTIYDISNTVDSYVARTGKKPVVIIDYLQIMKPTSDRATDKANVTTSVNEMKKLATRHHIPVIVISSFNRLNYNSPVSMEAFKESGDIEYSTDVLIGLQLKGVGAKDFDVNEAKRRTPRNVEAVILKNRNGATGDTLQYAYYSMFNKFLDMDSLEEPEKRSQEAQTQVDDEGRVFSSTKDYCEYLDQE</sequence>
<evidence type="ECO:0000259" key="2">
    <source>
        <dbReference type="PROSITE" id="PS51199"/>
    </source>
</evidence>
<feature type="domain" description="SF4 helicase" evidence="2">
    <location>
        <begin position="386"/>
        <end position="675"/>
    </location>
</feature>
<dbReference type="InterPro" id="IPR002694">
    <property type="entry name" value="Znf_CHC2"/>
</dbReference>
<dbReference type="PANTHER" id="PTHR30153:SF2">
    <property type="entry name" value="REPLICATIVE DNA HELICASE"/>
    <property type="match status" value="1"/>
</dbReference>
<evidence type="ECO:0000256" key="1">
    <source>
        <dbReference type="SAM" id="MobiDB-lite"/>
    </source>
</evidence>
<dbReference type="InterPro" id="IPR036977">
    <property type="entry name" value="DNA_primase_Znf_CHC2"/>
</dbReference>
<dbReference type="InterPro" id="IPR007694">
    <property type="entry name" value="DNA_helicase_DnaB-like_C"/>
</dbReference>
<keyword evidence="3" id="KW-0067">ATP-binding</keyword>
<dbReference type="SUPFAM" id="SSF57783">
    <property type="entry name" value="Zinc beta-ribbon"/>
    <property type="match status" value="1"/>
</dbReference>
<dbReference type="SMART" id="SM00400">
    <property type="entry name" value="ZnF_CHCC"/>
    <property type="match status" value="1"/>
</dbReference>
<dbReference type="PROSITE" id="PS51199">
    <property type="entry name" value="SF4_HELICASE"/>
    <property type="match status" value="1"/>
</dbReference>